<dbReference type="Pfam" id="PF01243">
    <property type="entry name" value="PNPOx_N"/>
    <property type="match status" value="1"/>
</dbReference>
<feature type="binding site" evidence="5 6">
    <location>
        <position position="133"/>
    </location>
    <ligand>
        <name>substrate</name>
    </ligand>
</feature>
<feature type="binding site" evidence="5 6">
    <location>
        <position position="129"/>
    </location>
    <ligand>
        <name>substrate</name>
    </ligand>
</feature>
<comment type="catalytic activity">
    <reaction evidence="5">
        <text>pyridoxamine 5'-phosphate + O2 + H2O = pyridoxal 5'-phosphate + H2O2 + NH4(+)</text>
        <dbReference type="Rhea" id="RHEA:15817"/>
        <dbReference type="ChEBI" id="CHEBI:15377"/>
        <dbReference type="ChEBI" id="CHEBI:15379"/>
        <dbReference type="ChEBI" id="CHEBI:16240"/>
        <dbReference type="ChEBI" id="CHEBI:28938"/>
        <dbReference type="ChEBI" id="CHEBI:58451"/>
        <dbReference type="ChEBI" id="CHEBI:597326"/>
        <dbReference type="EC" id="1.4.3.5"/>
    </reaction>
</comment>
<accession>A0A543N799</accession>
<comment type="pathway">
    <text evidence="5">Cofactor metabolism; pyridoxal 5'-phosphate salvage; pyridoxal 5'-phosphate from pyridoxamine 5'-phosphate: step 1/1.</text>
</comment>
<dbReference type="GO" id="GO:0008615">
    <property type="term" value="P:pyridoxine biosynthetic process"/>
    <property type="evidence" value="ECO:0007669"/>
    <property type="project" value="UniProtKB-UniRule"/>
</dbReference>
<name>A0A543N799_9ACTN</name>
<feature type="binding site" evidence="5 7">
    <location>
        <position position="189"/>
    </location>
    <ligand>
        <name>FMN</name>
        <dbReference type="ChEBI" id="CHEBI:58210"/>
    </ligand>
</feature>
<comment type="similarity">
    <text evidence="1 5">Belongs to the pyridoxamine 5'-phosphate oxidase family.</text>
</comment>
<reference evidence="10 11" key="1">
    <citation type="submission" date="2019-06" db="EMBL/GenBank/DDBJ databases">
        <title>Sequencing the genomes of 1000 actinobacteria strains.</title>
        <authorList>
            <person name="Klenk H.-P."/>
        </authorList>
    </citation>
    <scope>NUCLEOTIDE SEQUENCE [LARGE SCALE GENOMIC DNA]</scope>
    <source>
        <strain evidence="10 11">DSM 45015</strain>
    </source>
</reference>
<dbReference type="RefSeq" id="WP_141926099.1">
    <property type="nucleotide sequence ID" value="NZ_VFQC01000003.1"/>
</dbReference>
<dbReference type="PANTHER" id="PTHR10851:SF0">
    <property type="entry name" value="PYRIDOXINE-5'-PHOSPHATE OXIDASE"/>
    <property type="match status" value="1"/>
</dbReference>
<evidence type="ECO:0000256" key="2">
    <source>
        <dbReference type="ARBA" id="ARBA00022630"/>
    </source>
</evidence>
<evidence type="ECO:0000256" key="7">
    <source>
        <dbReference type="PIRSR" id="PIRSR000190-2"/>
    </source>
</evidence>
<feature type="binding site" evidence="5 6">
    <location>
        <position position="125"/>
    </location>
    <ligand>
        <name>substrate</name>
    </ligand>
</feature>
<feature type="binding site" evidence="5 7">
    <location>
        <position position="85"/>
    </location>
    <ligand>
        <name>FMN</name>
        <dbReference type="ChEBI" id="CHEBI:58210"/>
    </ligand>
</feature>
<dbReference type="InterPro" id="IPR000659">
    <property type="entry name" value="Pyridox_Oxase"/>
</dbReference>
<gene>
    <name evidence="5" type="primary">pdxH</name>
    <name evidence="10" type="ORF">FHX37_4402</name>
</gene>
<dbReference type="PROSITE" id="PS01064">
    <property type="entry name" value="PYRIDOX_OXIDASE"/>
    <property type="match status" value="1"/>
</dbReference>
<dbReference type="EMBL" id="VFQC01000003">
    <property type="protein sequence ID" value="TQN27677.1"/>
    <property type="molecule type" value="Genomic_DNA"/>
</dbReference>
<dbReference type="EC" id="1.4.3.5" evidence="5"/>
<dbReference type="GO" id="GO:0004733">
    <property type="term" value="F:pyridoxamine phosphate oxidase activity"/>
    <property type="evidence" value="ECO:0007669"/>
    <property type="project" value="UniProtKB-UniRule"/>
</dbReference>
<dbReference type="NCBIfam" id="TIGR00558">
    <property type="entry name" value="pdxH"/>
    <property type="match status" value="1"/>
</dbReference>
<feature type="binding site" evidence="6">
    <location>
        <begin position="10"/>
        <end position="13"/>
    </location>
    <ligand>
        <name>substrate</name>
    </ligand>
</feature>
<dbReference type="GO" id="GO:0010181">
    <property type="term" value="F:FMN binding"/>
    <property type="evidence" value="ECO:0007669"/>
    <property type="project" value="UniProtKB-UniRule"/>
</dbReference>
<comment type="catalytic activity">
    <reaction evidence="5">
        <text>pyridoxine 5'-phosphate + O2 = pyridoxal 5'-phosphate + H2O2</text>
        <dbReference type="Rhea" id="RHEA:15149"/>
        <dbReference type="ChEBI" id="CHEBI:15379"/>
        <dbReference type="ChEBI" id="CHEBI:16240"/>
        <dbReference type="ChEBI" id="CHEBI:58589"/>
        <dbReference type="ChEBI" id="CHEBI:597326"/>
        <dbReference type="EC" id="1.4.3.5"/>
    </reaction>
</comment>
<dbReference type="Pfam" id="PF10590">
    <property type="entry name" value="PNP_phzG_C"/>
    <property type="match status" value="1"/>
</dbReference>
<comment type="cofactor">
    <cofactor evidence="5 7">
        <name>FMN</name>
        <dbReference type="ChEBI" id="CHEBI:58210"/>
    </cofactor>
    <text evidence="5 7">Binds 1 FMN per subunit.</text>
</comment>
<evidence type="ECO:0000256" key="5">
    <source>
        <dbReference type="HAMAP-Rule" id="MF_01629"/>
    </source>
</evidence>
<dbReference type="InterPro" id="IPR012349">
    <property type="entry name" value="Split_barrel_FMN-bd"/>
</dbReference>
<keyword evidence="5" id="KW-0664">Pyridoxine biosynthesis</keyword>
<proteinExistence type="inferred from homology"/>
<protein>
    <recommendedName>
        <fullName evidence="5">Pyridoxine/pyridoxamine 5'-phosphate oxidase</fullName>
        <ecNumber evidence="5">1.4.3.5</ecNumber>
    </recommendedName>
    <alternativeName>
        <fullName evidence="5">PNP/PMP oxidase</fullName>
        <shortName evidence="5">PNPOx</shortName>
    </alternativeName>
    <alternativeName>
        <fullName evidence="5">Pyridoxal 5'-phosphate synthase</fullName>
    </alternativeName>
</protein>
<comment type="subunit">
    <text evidence="5">Homodimer.</text>
</comment>
<comment type="caution">
    <text evidence="10">The sequence shown here is derived from an EMBL/GenBank/DDBJ whole genome shotgun (WGS) entry which is preliminary data.</text>
</comment>
<dbReference type="InterPro" id="IPR019740">
    <property type="entry name" value="Pyridox_Oxase_CS"/>
</dbReference>
<feature type="binding site" evidence="5 7">
    <location>
        <begin position="63"/>
        <end position="68"/>
    </location>
    <ligand>
        <name>FMN</name>
        <dbReference type="ChEBI" id="CHEBI:58210"/>
    </ligand>
</feature>
<feature type="binding site" evidence="5 6">
    <location>
        <position position="68"/>
    </location>
    <ligand>
        <name>substrate</name>
    </ligand>
</feature>
<dbReference type="SUPFAM" id="SSF50475">
    <property type="entry name" value="FMN-binding split barrel"/>
    <property type="match status" value="1"/>
</dbReference>
<dbReference type="PIRSF" id="PIRSF000190">
    <property type="entry name" value="Pyd_amn-ph_oxd"/>
    <property type="match status" value="1"/>
</dbReference>
<evidence type="ECO:0000256" key="4">
    <source>
        <dbReference type="ARBA" id="ARBA00023002"/>
    </source>
</evidence>
<evidence type="ECO:0000256" key="6">
    <source>
        <dbReference type="PIRSR" id="PIRSR000190-1"/>
    </source>
</evidence>
<dbReference type="InterPro" id="IPR011576">
    <property type="entry name" value="Pyridox_Oxase_N"/>
</dbReference>
<keyword evidence="3 5" id="KW-0288">FMN</keyword>
<feature type="binding site" evidence="5 7">
    <location>
        <position position="199"/>
    </location>
    <ligand>
        <name>FMN</name>
        <dbReference type="ChEBI" id="CHEBI:58210"/>
    </ligand>
</feature>
<feature type="domain" description="Pyridoxamine 5'-phosphate oxidase N-terminal" evidence="8">
    <location>
        <begin position="36"/>
        <end position="160"/>
    </location>
</feature>
<evidence type="ECO:0000256" key="1">
    <source>
        <dbReference type="ARBA" id="ARBA00007301"/>
    </source>
</evidence>
<evidence type="ECO:0000259" key="9">
    <source>
        <dbReference type="Pfam" id="PF10590"/>
    </source>
</evidence>
<comment type="function">
    <text evidence="5">Catalyzes the oxidation of either pyridoxine 5'-phosphate (PNP) or pyridoxamine 5'-phosphate (PMP) into pyridoxal 5'-phosphate (PLP).</text>
</comment>
<dbReference type="HAMAP" id="MF_01629">
    <property type="entry name" value="PdxH"/>
    <property type="match status" value="1"/>
</dbReference>
<feature type="binding site" evidence="5 6">
    <location>
        <begin position="195"/>
        <end position="197"/>
    </location>
    <ligand>
        <name>substrate</name>
    </ligand>
</feature>
<dbReference type="UniPathway" id="UPA01068">
    <property type="reaction ID" value="UER00304"/>
</dbReference>
<dbReference type="OrthoDB" id="9780392at2"/>
<sequence length="221" mass="25269">MNHCDPAELREPYDGTPLCRVDLADHPMQQFHIWFTQVHDSGLAEPNAMVLATVDPLGTPRTRTVLLKAYDRRGLCFFTNRHSPKGRAVLQNPQVSVTFPWHAAQRQVIVSGRAKPLSAEENDAYFRSRPYGSQIAAWASEHQSEPVTDRVELNERYARVAQRWPEGTEVPRPPYWGGFRIVCSEVEFWQGGSNRMHDRFRYLLVAGNAVDGTWRVDRLSP</sequence>
<dbReference type="PANTHER" id="PTHR10851">
    <property type="entry name" value="PYRIDOXINE-5-PHOSPHATE OXIDASE"/>
    <property type="match status" value="1"/>
</dbReference>
<comment type="caution">
    <text evidence="5">Lacks conserved residue(s) required for the propagation of feature annotation.</text>
</comment>
<evidence type="ECO:0000256" key="3">
    <source>
        <dbReference type="ARBA" id="ARBA00022643"/>
    </source>
</evidence>
<dbReference type="InterPro" id="IPR019576">
    <property type="entry name" value="Pyridoxamine_oxidase_dimer_C"/>
</dbReference>
<evidence type="ECO:0000313" key="11">
    <source>
        <dbReference type="Proteomes" id="UP000317422"/>
    </source>
</evidence>
<dbReference type="NCBIfam" id="NF004231">
    <property type="entry name" value="PRK05679.1"/>
    <property type="match status" value="1"/>
</dbReference>
<feature type="binding site" evidence="5 7">
    <location>
        <begin position="78"/>
        <end position="79"/>
    </location>
    <ligand>
        <name>FMN</name>
        <dbReference type="ChEBI" id="CHEBI:58210"/>
    </ligand>
</feature>
<feature type="binding site" evidence="5 7">
    <location>
        <position position="107"/>
    </location>
    <ligand>
        <name>FMN</name>
        <dbReference type="ChEBI" id="CHEBI:58210"/>
    </ligand>
</feature>
<evidence type="ECO:0000313" key="10">
    <source>
        <dbReference type="EMBL" id="TQN27677.1"/>
    </source>
</evidence>
<organism evidence="10 11">
    <name type="scientific">Haloactinospora alba</name>
    <dbReference type="NCBI Taxonomy" id="405555"/>
    <lineage>
        <taxon>Bacteria</taxon>
        <taxon>Bacillati</taxon>
        <taxon>Actinomycetota</taxon>
        <taxon>Actinomycetes</taxon>
        <taxon>Streptosporangiales</taxon>
        <taxon>Nocardiopsidaceae</taxon>
        <taxon>Haloactinospora</taxon>
    </lineage>
</organism>
<dbReference type="Proteomes" id="UP000317422">
    <property type="component" value="Unassembled WGS sequence"/>
</dbReference>
<feature type="domain" description="Pyridoxine 5'-phosphate oxidase dimerisation C-terminal" evidence="9">
    <location>
        <begin position="176"/>
        <end position="221"/>
    </location>
</feature>
<dbReference type="AlphaFoldDB" id="A0A543N799"/>
<feature type="binding site" evidence="5 7">
    <location>
        <begin position="143"/>
        <end position="144"/>
    </location>
    <ligand>
        <name>FMN</name>
        <dbReference type="ChEBI" id="CHEBI:58210"/>
    </ligand>
</feature>
<keyword evidence="2 5" id="KW-0285">Flavoprotein</keyword>
<comment type="pathway">
    <text evidence="5">Cofactor metabolism; pyridoxal 5'-phosphate salvage; pyridoxal 5'-phosphate from pyridoxine 5'-phosphate: step 1/1.</text>
</comment>
<dbReference type="Gene3D" id="2.30.110.10">
    <property type="entry name" value="Electron Transport, Fmn-binding Protein, Chain A"/>
    <property type="match status" value="1"/>
</dbReference>
<evidence type="ECO:0000259" key="8">
    <source>
        <dbReference type="Pfam" id="PF01243"/>
    </source>
</evidence>
<keyword evidence="11" id="KW-1185">Reference proteome</keyword>
<keyword evidence="4 5" id="KW-0560">Oxidoreductase</keyword>